<gene>
    <name evidence="1" type="ORF">ACFOZ4_21295</name>
</gene>
<name>A0ABV8LRI5_9ACTN</name>
<dbReference type="RefSeq" id="WP_253761037.1">
    <property type="nucleotide sequence ID" value="NZ_JAMZDZ010000001.1"/>
</dbReference>
<evidence type="ECO:0008006" key="3">
    <source>
        <dbReference type="Google" id="ProtNLM"/>
    </source>
</evidence>
<evidence type="ECO:0000313" key="2">
    <source>
        <dbReference type="Proteomes" id="UP001595816"/>
    </source>
</evidence>
<accession>A0ABV8LRI5</accession>
<comment type="caution">
    <text evidence="1">The sequence shown here is derived from an EMBL/GenBank/DDBJ whole genome shotgun (WGS) entry which is preliminary data.</text>
</comment>
<evidence type="ECO:0000313" key="1">
    <source>
        <dbReference type="EMBL" id="MFC4133153.1"/>
    </source>
</evidence>
<keyword evidence="2" id="KW-1185">Reference proteome</keyword>
<reference evidence="2" key="1">
    <citation type="journal article" date="2019" name="Int. J. Syst. Evol. Microbiol.">
        <title>The Global Catalogue of Microorganisms (GCM) 10K type strain sequencing project: providing services to taxonomists for standard genome sequencing and annotation.</title>
        <authorList>
            <consortium name="The Broad Institute Genomics Platform"/>
            <consortium name="The Broad Institute Genome Sequencing Center for Infectious Disease"/>
            <person name="Wu L."/>
            <person name="Ma J."/>
        </authorList>
    </citation>
    <scope>NUCLEOTIDE SEQUENCE [LARGE SCALE GENOMIC DNA]</scope>
    <source>
        <strain evidence="2">CGMCC 4.7289</strain>
    </source>
</reference>
<organism evidence="1 2">
    <name type="scientific">Hamadaea flava</name>
    <dbReference type="NCBI Taxonomy" id="1742688"/>
    <lineage>
        <taxon>Bacteria</taxon>
        <taxon>Bacillati</taxon>
        <taxon>Actinomycetota</taxon>
        <taxon>Actinomycetes</taxon>
        <taxon>Micromonosporales</taxon>
        <taxon>Micromonosporaceae</taxon>
        <taxon>Hamadaea</taxon>
    </lineage>
</organism>
<proteinExistence type="predicted"/>
<dbReference type="Proteomes" id="UP001595816">
    <property type="component" value="Unassembled WGS sequence"/>
</dbReference>
<dbReference type="EMBL" id="JBHSAY010000010">
    <property type="protein sequence ID" value="MFC4133153.1"/>
    <property type="molecule type" value="Genomic_DNA"/>
</dbReference>
<sequence>MSNEVRADPVELTRVADQMLRSSQQIDDAWRAAQGPLAVPATAFGDSIGAAAVAQAQDQTVDAADVTIGRLVAVLEGDMDRLYRIAFAYKKADDDAAAKARQQQRNHRNIPI</sequence>
<protein>
    <recommendedName>
        <fullName evidence="3">Excreted virulence factor EspC (Type VII ESX diderm)</fullName>
    </recommendedName>
</protein>